<organism evidence="1 2">
    <name type="scientific">Avena sativa</name>
    <name type="common">Oat</name>
    <dbReference type="NCBI Taxonomy" id="4498"/>
    <lineage>
        <taxon>Eukaryota</taxon>
        <taxon>Viridiplantae</taxon>
        <taxon>Streptophyta</taxon>
        <taxon>Embryophyta</taxon>
        <taxon>Tracheophyta</taxon>
        <taxon>Spermatophyta</taxon>
        <taxon>Magnoliopsida</taxon>
        <taxon>Liliopsida</taxon>
        <taxon>Poales</taxon>
        <taxon>Poaceae</taxon>
        <taxon>BOP clade</taxon>
        <taxon>Pooideae</taxon>
        <taxon>Poodae</taxon>
        <taxon>Poeae</taxon>
        <taxon>Poeae Chloroplast Group 1 (Aveneae type)</taxon>
        <taxon>Aveninae</taxon>
        <taxon>Avena</taxon>
    </lineage>
</organism>
<evidence type="ECO:0000313" key="2">
    <source>
        <dbReference type="Proteomes" id="UP001732700"/>
    </source>
</evidence>
<dbReference type="Proteomes" id="UP001732700">
    <property type="component" value="Chromosome 3C"/>
</dbReference>
<reference evidence="1" key="2">
    <citation type="submission" date="2025-09" db="UniProtKB">
        <authorList>
            <consortium name="EnsemblPlants"/>
        </authorList>
    </citation>
    <scope>IDENTIFICATION</scope>
</reference>
<keyword evidence="2" id="KW-1185">Reference proteome</keyword>
<evidence type="ECO:0000313" key="1">
    <source>
        <dbReference type="EnsemblPlants" id="AVESA.00010b.r2.3CG0465520.1.CDS.1"/>
    </source>
</evidence>
<accession>A0ACD5VPY1</accession>
<protein>
    <submittedName>
        <fullName evidence="1">Uncharacterized protein</fullName>
    </submittedName>
</protein>
<sequence>MIKRVVFARELGVPIEENALWSKGKRVHCHTPSPPKVPRGRARRSTATSRERIPHEQGDRRRPSRGTSRPTGNTGETREGNPIGSQRIHSTRSLPDFIFIIC</sequence>
<reference evidence="1" key="1">
    <citation type="submission" date="2021-05" db="EMBL/GenBank/DDBJ databases">
        <authorList>
            <person name="Scholz U."/>
            <person name="Mascher M."/>
            <person name="Fiebig A."/>
        </authorList>
    </citation>
    <scope>NUCLEOTIDE SEQUENCE [LARGE SCALE GENOMIC DNA]</scope>
</reference>
<proteinExistence type="predicted"/>
<name>A0ACD5VPY1_AVESA</name>
<dbReference type="EnsemblPlants" id="AVESA.00010b.r2.3CG0465520.1">
    <property type="protein sequence ID" value="AVESA.00010b.r2.3CG0465520.1.CDS.1"/>
    <property type="gene ID" value="AVESA.00010b.r2.3CG0465520"/>
</dbReference>